<dbReference type="EMBL" id="VSRR010003393">
    <property type="protein sequence ID" value="MPC35964.1"/>
    <property type="molecule type" value="Genomic_DNA"/>
</dbReference>
<proteinExistence type="predicted"/>
<feature type="region of interest" description="Disordered" evidence="1">
    <location>
        <begin position="60"/>
        <end position="79"/>
    </location>
</feature>
<evidence type="ECO:0008006" key="4">
    <source>
        <dbReference type="Google" id="ProtNLM"/>
    </source>
</evidence>
<reference evidence="2 3" key="1">
    <citation type="submission" date="2019-05" db="EMBL/GenBank/DDBJ databases">
        <title>Another draft genome of Portunus trituberculatus and its Hox gene families provides insights of decapod evolution.</title>
        <authorList>
            <person name="Jeong J.-H."/>
            <person name="Song I."/>
            <person name="Kim S."/>
            <person name="Choi T."/>
            <person name="Kim D."/>
            <person name="Ryu S."/>
            <person name="Kim W."/>
        </authorList>
    </citation>
    <scope>NUCLEOTIDE SEQUENCE [LARGE SCALE GENOMIC DNA]</scope>
    <source>
        <tissue evidence="2">Muscle</tissue>
    </source>
</reference>
<gene>
    <name evidence="2" type="ORF">E2C01_029405</name>
</gene>
<dbReference type="InterPro" id="IPR035979">
    <property type="entry name" value="RBD_domain_sf"/>
</dbReference>
<dbReference type="AlphaFoldDB" id="A0A5B7EUI0"/>
<dbReference type="Proteomes" id="UP000324222">
    <property type="component" value="Unassembled WGS sequence"/>
</dbReference>
<organism evidence="2 3">
    <name type="scientific">Portunus trituberculatus</name>
    <name type="common">Swimming crab</name>
    <name type="synonym">Neptunus trituberculatus</name>
    <dbReference type="NCBI Taxonomy" id="210409"/>
    <lineage>
        <taxon>Eukaryota</taxon>
        <taxon>Metazoa</taxon>
        <taxon>Ecdysozoa</taxon>
        <taxon>Arthropoda</taxon>
        <taxon>Crustacea</taxon>
        <taxon>Multicrustacea</taxon>
        <taxon>Malacostraca</taxon>
        <taxon>Eumalacostraca</taxon>
        <taxon>Eucarida</taxon>
        <taxon>Decapoda</taxon>
        <taxon>Pleocyemata</taxon>
        <taxon>Brachyura</taxon>
        <taxon>Eubrachyura</taxon>
        <taxon>Portunoidea</taxon>
        <taxon>Portunidae</taxon>
        <taxon>Portuninae</taxon>
        <taxon>Portunus</taxon>
    </lineage>
</organism>
<sequence length="188" mass="20288">MLWEGSLSSVVDKHPHHVGPSFKTIGPHRDKIPRPRQPALVPIVVPVGSREVADLACETSSSGLSRKEDSPLKGPPTAVSCSGCSSEGRSSAAFDSLLMVNVNPSFSYHALHSLLKAYGTVVRIPLVYDKDFPSNRCYVTSLSCDKARLAYEHVASLPLAGSGFKTELPQSCNVSDSDMDYIPNVFEN</sequence>
<accession>A0A5B7EUI0</accession>
<feature type="region of interest" description="Disordered" evidence="1">
    <location>
        <begin position="14"/>
        <end position="33"/>
    </location>
</feature>
<evidence type="ECO:0000313" key="2">
    <source>
        <dbReference type="EMBL" id="MPC35964.1"/>
    </source>
</evidence>
<evidence type="ECO:0000256" key="1">
    <source>
        <dbReference type="SAM" id="MobiDB-lite"/>
    </source>
</evidence>
<name>A0A5B7EUI0_PORTR</name>
<protein>
    <recommendedName>
        <fullName evidence="4">RRM domain-containing protein</fullName>
    </recommendedName>
</protein>
<dbReference type="GO" id="GO:0003676">
    <property type="term" value="F:nucleic acid binding"/>
    <property type="evidence" value="ECO:0007669"/>
    <property type="project" value="InterPro"/>
</dbReference>
<keyword evidence="3" id="KW-1185">Reference proteome</keyword>
<dbReference type="SUPFAM" id="SSF54928">
    <property type="entry name" value="RNA-binding domain, RBD"/>
    <property type="match status" value="1"/>
</dbReference>
<comment type="caution">
    <text evidence="2">The sequence shown here is derived from an EMBL/GenBank/DDBJ whole genome shotgun (WGS) entry which is preliminary data.</text>
</comment>
<evidence type="ECO:0000313" key="3">
    <source>
        <dbReference type="Proteomes" id="UP000324222"/>
    </source>
</evidence>